<feature type="compositionally biased region" description="Polar residues" evidence="1">
    <location>
        <begin position="1"/>
        <end position="13"/>
    </location>
</feature>
<dbReference type="GeneID" id="80559492"/>
<dbReference type="KEGG" id="vg:80559492"/>
<name>A0A4D6T6T8_9CAUD</name>
<evidence type="ECO:0000313" key="2">
    <source>
        <dbReference type="EMBL" id="QCG77776.1"/>
    </source>
</evidence>
<proteinExistence type="predicted"/>
<keyword evidence="3" id="KW-1185">Reference proteome</keyword>
<accession>A0A4D6T6T8</accession>
<organism evidence="2 3">
    <name type="scientific">Gordonia phage Reyja</name>
    <dbReference type="NCBI Taxonomy" id="2571250"/>
    <lineage>
        <taxon>Viruses</taxon>
        <taxon>Duplodnaviria</taxon>
        <taxon>Heunggongvirae</taxon>
        <taxon>Uroviricota</taxon>
        <taxon>Caudoviricetes</taxon>
        <taxon>Santhisvirus</taxon>
        <taxon>Santhisvirus reyja</taxon>
    </lineage>
</organism>
<evidence type="ECO:0008006" key="4">
    <source>
        <dbReference type="Google" id="ProtNLM"/>
    </source>
</evidence>
<feature type="region of interest" description="Disordered" evidence="1">
    <location>
        <begin position="1"/>
        <end position="28"/>
    </location>
</feature>
<evidence type="ECO:0000256" key="1">
    <source>
        <dbReference type="SAM" id="MobiDB-lite"/>
    </source>
</evidence>
<protein>
    <recommendedName>
        <fullName evidence="4">Lipoprotein</fullName>
    </recommendedName>
</protein>
<gene>
    <name evidence="2" type="primary">30</name>
    <name evidence="2" type="ORF">SEA_REYJA_30</name>
</gene>
<dbReference type="EMBL" id="MK814759">
    <property type="protein sequence ID" value="QCG77776.1"/>
    <property type="molecule type" value="Genomic_DNA"/>
</dbReference>
<evidence type="ECO:0000313" key="3">
    <source>
        <dbReference type="Proteomes" id="UP000298786"/>
    </source>
</evidence>
<dbReference type="RefSeq" id="YP_010842692.1">
    <property type="nucleotide sequence ID" value="NC_079144.1"/>
</dbReference>
<dbReference type="Proteomes" id="UP000298786">
    <property type="component" value="Segment"/>
</dbReference>
<reference evidence="2 3" key="1">
    <citation type="submission" date="2019-04" db="EMBL/GenBank/DDBJ databases">
        <authorList>
            <person name="Pope W.H."/>
            <person name="Garlena R.A."/>
            <person name="Russell D.A."/>
            <person name="Jacobs-Sera D."/>
            <person name="Hatfull G.F."/>
        </authorList>
    </citation>
    <scope>NUCLEOTIDE SEQUENCE [LARGE SCALE GENOMIC DNA]</scope>
</reference>
<sequence>MSGNGTPSPASNRWSHRPRARRNGPADLDESVEIGGAVCRTVPFMRTAQIALTVAAAGILALAGCSSDRSSMEEQAKAAGMSDEQFLACEDFANGKDDVSAEDQAGKSEFARTVNEWAQKAGPELAGAGDVLARSASGSAEAWSVALDGFAGQCIELGWPTND</sequence>